<proteinExistence type="predicted"/>
<evidence type="ECO:0000313" key="3">
    <source>
        <dbReference type="Proteomes" id="UP000677305"/>
    </source>
</evidence>
<feature type="transmembrane region" description="Helical" evidence="1">
    <location>
        <begin position="52"/>
        <end position="71"/>
    </location>
</feature>
<sequence length="264" mass="30484">MKCFFHPSRDGQYKCAVCGKITCAECTCFDGNKSLCKNCYESMKATNINYGYNRFWAFVFSLIPGAGRMYLGFMEQGLFMMAIFFGIIAVSSMIFYSSLLPIVLLVVWFYSFFDTYHLKKKIDNNEVIIDKPIFNFKIKKSYTAYGMIVLGSVILINELIVKLYIHRLTYAQRRAIGSITMPLILIIIGLILLKQVKKSVGVNGTDDTRTEYEEEIRYNDRYDNVDSSIVENDITVENEGMEPEIKRSIEKNDFEIENEIEIEN</sequence>
<dbReference type="RefSeq" id="WP_212693532.1">
    <property type="nucleotide sequence ID" value="NZ_CP058561.1"/>
</dbReference>
<gene>
    <name evidence="2" type="ORF">HYG85_11250</name>
</gene>
<evidence type="ECO:0000256" key="1">
    <source>
        <dbReference type="SAM" id="Phobius"/>
    </source>
</evidence>
<feature type="transmembrane region" description="Helical" evidence="1">
    <location>
        <begin position="77"/>
        <end position="110"/>
    </location>
</feature>
<dbReference type="KEGG" id="vgu:HYG85_11250"/>
<feature type="transmembrane region" description="Helical" evidence="1">
    <location>
        <begin position="142"/>
        <end position="165"/>
    </location>
</feature>
<name>A0A8J8MAV1_9FIRM</name>
<protein>
    <recommendedName>
        <fullName evidence="4">B box-type domain-containing protein</fullName>
    </recommendedName>
</protein>
<dbReference type="AlphaFoldDB" id="A0A8J8MAV1"/>
<dbReference type="EMBL" id="CP058561">
    <property type="protein sequence ID" value="QUH29464.1"/>
    <property type="molecule type" value="Genomic_DNA"/>
</dbReference>
<evidence type="ECO:0000313" key="2">
    <source>
        <dbReference type="EMBL" id="QUH29464.1"/>
    </source>
</evidence>
<organism evidence="2 3">
    <name type="scientific">Vallitalea guaymasensis</name>
    <dbReference type="NCBI Taxonomy" id="1185412"/>
    <lineage>
        <taxon>Bacteria</taxon>
        <taxon>Bacillati</taxon>
        <taxon>Bacillota</taxon>
        <taxon>Clostridia</taxon>
        <taxon>Lachnospirales</taxon>
        <taxon>Vallitaleaceae</taxon>
        <taxon>Vallitalea</taxon>
    </lineage>
</organism>
<evidence type="ECO:0008006" key="4">
    <source>
        <dbReference type="Google" id="ProtNLM"/>
    </source>
</evidence>
<keyword evidence="1" id="KW-0812">Transmembrane</keyword>
<keyword evidence="3" id="KW-1185">Reference proteome</keyword>
<feature type="transmembrane region" description="Helical" evidence="1">
    <location>
        <begin position="171"/>
        <end position="193"/>
    </location>
</feature>
<accession>A0A8J8MAV1</accession>
<keyword evidence="1" id="KW-1133">Transmembrane helix</keyword>
<keyword evidence="1" id="KW-0472">Membrane</keyword>
<reference evidence="2 3" key="1">
    <citation type="submission" date="2020-07" db="EMBL/GenBank/DDBJ databases">
        <title>Vallitalea guaymasensis genome.</title>
        <authorList>
            <person name="Postec A."/>
        </authorList>
    </citation>
    <scope>NUCLEOTIDE SEQUENCE [LARGE SCALE GENOMIC DNA]</scope>
    <source>
        <strain evidence="2 3">Ra1766G1</strain>
    </source>
</reference>
<dbReference type="Proteomes" id="UP000677305">
    <property type="component" value="Chromosome"/>
</dbReference>